<protein>
    <submittedName>
        <fullName evidence="5">TMEM131_like domain-containing protein</fullName>
    </submittedName>
</protein>
<evidence type="ECO:0000259" key="3">
    <source>
        <dbReference type="Pfam" id="PF24495"/>
    </source>
</evidence>
<evidence type="ECO:0000256" key="1">
    <source>
        <dbReference type="SAM" id="SignalP"/>
    </source>
</evidence>
<dbReference type="STRING" id="1147741.A0A0R3S3C5"/>
<dbReference type="AlphaFoldDB" id="A0A0R3S3C5"/>
<dbReference type="InterPro" id="IPR056311">
    <property type="entry name" value="TMEM131_Ig_2"/>
</dbReference>
<dbReference type="PANTHER" id="PTHR22050:SF0">
    <property type="entry name" value="TRANSMEMBRANE PROTEIN 131 HOMOLOG"/>
    <property type="match status" value="1"/>
</dbReference>
<accession>A0A0R3S3C5</accession>
<dbReference type="InterPro" id="IPR039877">
    <property type="entry name" value="TMEM131-like"/>
</dbReference>
<dbReference type="WBParaSite" id="EEL_0000926001-mRNA-1">
    <property type="protein sequence ID" value="EEL_0000926001-mRNA-1"/>
    <property type="gene ID" value="EEL_0000926001"/>
</dbReference>
<feature type="domain" description="TMEM131 second Ig-like" evidence="3">
    <location>
        <begin position="202"/>
        <end position="262"/>
    </location>
</feature>
<sequence>MIGSGSMIIGKCLLLILVLQLDCTKRYCWATAEAGFDLSIEVPFMATAFVQTGNELHYFSDIEYHDSLVSGVPLKSIDQNGAMLNNQLQFTPSELQFDEQSVGMTKQQEVRIYNPTASTVRFDAISGSTVHFHCSFPEHKTVNPGESTTFSVVFLPRQEGFIENVLIVHSSLGSFPYSVCILPYVTVLDNKHVKGKGNGSAYRIRPVVGAKIPVNGTLVSPVQLHNPHPTTLRVTEVYTSGGDLHLELPDVAPETQHSVSLWVWCSFFFSDEGHVVQHIGYQVKVS</sequence>
<dbReference type="Pfam" id="PF12371">
    <property type="entry name" value="TMEM131_like_N"/>
    <property type="match status" value="1"/>
</dbReference>
<dbReference type="InterPro" id="IPR022113">
    <property type="entry name" value="TMEM131L_N"/>
</dbReference>
<proteinExistence type="predicted"/>
<feature type="domain" description="Transmembrane protein 131-like N-terminal" evidence="2">
    <location>
        <begin position="89"/>
        <end position="169"/>
    </location>
</feature>
<feature type="signal peptide" evidence="1">
    <location>
        <begin position="1"/>
        <end position="30"/>
    </location>
</feature>
<dbReference type="Pfam" id="PF24495">
    <property type="entry name" value="Ig_TMEM131_2"/>
    <property type="match status" value="1"/>
</dbReference>
<name>A0A0R3S3C5_9BILA</name>
<organism evidence="4 5">
    <name type="scientific">Elaeophora elaphi</name>
    <dbReference type="NCBI Taxonomy" id="1147741"/>
    <lineage>
        <taxon>Eukaryota</taxon>
        <taxon>Metazoa</taxon>
        <taxon>Ecdysozoa</taxon>
        <taxon>Nematoda</taxon>
        <taxon>Chromadorea</taxon>
        <taxon>Rhabditida</taxon>
        <taxon>Spirurina</taxon>
        <taxon>Spiruromorpha</taxon>
        <taxon>Filarioidea</taxon>
        <taxon>Onchocercidae</taxon>
        <taxon>Elaeophora</taxon>
    </lineage>
</organism>
<keyword evidence="1" id="KW-0732">Signal</keyword>
<dbReference type="PANTHER" id="PTHR22050">
    <property type="entry name" value="RW1 PROTEIN HOMOLOG"/>
    <property type="match status" value="1"/>
</dbReference>
<dbReference type="InterPro" id="IPR013783">
    <property type="entry name" value="Ig-like_fold"/>
</dbReference>
<keyword evidence="4" id="KW-1185">Reference proteome</keyword>
<dbReference type="Proteomes" id="UP000050640">
    <property type="component" value="Unplaced"/>
</dbReference>
<evidence type="ECO:0000313" key="5">
    <source>
        <dbReference type="WBParaSite" id="EEL_0000926001-mRNA-1"/>
    </source>
</evidence>
<evidence type="ECO:0000259" key="2">
    <source>
        <dbReference type="Pfam" id="PF12371"/>
    </source>
</evidence>
<reference evidence="5" key="1">
    <citation type="submission" date="2017-02" db="UniProtKB">
        <authorList>
            <consortium name="WormBaseParasite"/>
        </authorList>
    </citation>
    <scope>IDENTIFICATION</scope>
</reference>
<dbReference type="Gene3D" id="2.60.40.10">
    <property type="entry name" value="Immunoglobulins"/>
    <property type="match status" value="1"/>
</dbReference>
<dbReference type="GO" id="GO:0016020">
    <property type="term" value="C:membrane"/>
    <property type="evidence" value="ECO:0007669"/>
    <property type="project" value="TreeGrafter"/>
</dbReference>
<evidence type="ECO:0000313" key="4">
    <source>
        <dbReference type="Proteomes" id="UP000050640"/>
    </source>
</evidence>
<feature type="chain" id="PRO_5006447983" evidence="1">
    <location>
        <begin position="31"/>
        <end position="286"/>
    </location>
</feature>